<name>A0ACC6R3W7_9GAMM</name>
<proteinExistence type="predicted"/>
<dbReference type="EMBL" id="JBAKAX010000008">
    <property type="protein sequence ID" value="MEL0604365.1"/>
    <property type="molecule type" value="Genomic_DNA"/>
</dbReference>
<sequence>MTQQPNGELPSAVTGRAFEVTRSVIHLNNEIVNKEPYTLYGSFSIAKLQVRLAMEI</sequence>
<accession>A0ACC6R3W7</accession>
<comment type="caution">
    <text evidence="1">The sequence shown here is derived from an EMBL/GenBank/DDBJ whole genome shotgun (WGS) entry which is preliminary data.</text>
</comment>
<evidence type="ECO:0000313" key="1">
    <source>
        <dbReference type="EMBL" id="MEL0604365.1"/>
    </source>
</evidence>
<evidence type="ECO:0000313" key="2">
    <source>
        <dbReference type="Proteomes" id="UP001374952"/>
    </source>
</evidence>
<gene>
    <name evidence="1" type="ORF">V6250_09305</name>
</gene>
<organism evidence="1 2">
    <name type="scientific">Pseudoalteromonas undina</name>
    <dbReference type="NCBI Taxonomy" id="43660"/>
    <lineage>
        <taxon>Bacteria</taxon>
        <taxon>Pseudomonadati</taxon>
        <taxon>Pseudomonadota</taxon>
        <taxon>Gammaproteobacteria</taxon>
        <taxon>Alteromonadales</taxon>
        <taxon>Pseudoalteromonadaceae</taxon>
        <taxon>Pseudoalteromonas</taxon>
    </lineage>
</organism>
<keyword evidence="2" id="KW-1185">Reference proteome</keyword>
<reference evidence="1" key="1">
    <citation type="submission" date="2024-02" db="EMBL/GenBank/DDBJ databases">
        <title>Bacteria isolated from the canopy kelp, Nereocystis luetkeana.</title>
        <authorList>
            <person name="Pfister C.A."/>
            <person name="Younker I.T."/>
            <person name="Light S.H."/>
        </authorList>
    </citation>
    <scope>NUCLEOTIDE SEQUENCE</scope>
    <source>
        <strain evidence="1">TN.2.01</strain>
    </source>
</reference>
<protein>
    <submittedName>
        <fullName evidence="1">Uncharacterized protein</fullName>
    </submittedName>
</protein>
<dbReference type="Proteomes" id="UP001374952">
    <property type="component" value="Unassembled WGS sequence"/>
</dbReference>